<sequence length="79" mass="9255">MLSWTDRFPLYLFVVAALTLGLSPFFPEPHLWEKLKMLADGTLVKPIDIFDLLLHLTPWVLLILKLSRLLTRRRDADPR</sequence>
<feature type="transmembrane region" description="Helical" evidence="1">
    <location>
        <begin position="43"/>
        <end position="64"/>
    </location>
</feature>
<dbReference type="AlphaFoldDB" id="A0A495VFU3"/>
<organism evidence="2 3">
    <name type="scientific">Thiocapsa rosea</name>
    <dbReference type="NCBI Taxonomy" id="69360"/>
    <lineage>
        <taxon>Bacteria</taxon>
        <taxon>Pseudomonadati</taxon>
        <taxon>Pseudomonadota</taxon>
        <taxon>Gammaproteobacteria</taxon>
        <taxon>Chromatiales</taxon>
        <taxon>Chromatiaceae</taxon>
        <taxon>Thiocapsa</taxon>
    </lineage>
</organism>
<dbReference type="EMBL" id="RBXL01000001">
    <property type="protein sequence ID" value="RKT47307.1"/>
    <property type="molecule type" value="Genomic_DNA"/>
</dbReference>
<evidence type="ECO:0000313" key="3">
    <source>
        <dbReference type="Proteomes" id="UP000274556"/>
    </source>
</evidence>
<reference evidence="2 3" key="1">
    <citation type="submission" date="2018-10" db="EMBL/GenBank/DDBJ databases">
        <title>Genomic Encyclopedia of Archaeal and Bacterial Type Strains, Phase II (KMG-II): from individual species to whole genera.</title>
        <authorList>
            <person name="Goeker M."/>
        </authorList>
    </citation>
    <scope>NUCLEOTIDE SEQUENCE [LARGE SCALE GENOMIC DNA]</scope>
    <source>
        <strain evidence="2 3">DSM 235</strain>
    </source>
</reference>
<comment type="caution">
    <text evidence="2">The sequence shown here is derived from an EMBL/GenBank/DDBJ whole genome shotgun (WGS) entry which is preliminary data.</text>
</comment>
<evidence type="ECO:0000313" key="2">
    <source>
        <dbReference type="EMBL" id="RKT47307.1"/>
    </source>
</evidence>
<keyword evidence="1" id="KW-0472">Membrane</keyword>
<accession>A0A495VFU3</accession>
<evidence type="ECO:0000256" key="1">
    <source>
        <dbReference type="SAM" id="Phobius"/>
    </source>
</evidence>
<keyword evidence="1" id="KW-0812">Transmembrane</keyword>
<gene>
    <name evidence="2" type="ORF">BDD21_4872</name>
</gene>
<name>A0A495VFU3_9GAMM</name>
<dbReference type="OrthoDB" id="1467821at2"/>
<protein>
    <recommendedName>
        <fullName evidence="4">RND transporter</fullName>
    </recommendedName>
</protein>
<dbReference type="Proteomes" id="UP000274556">
    <property type="component" value="Unassembled WGS sequence"/>
</dbReference>
<keyword evidence="1" id="KW-1133">Transmembrane helix</keyword>
<dbReference type="RefSeq" id="WP_120799298.1">
    <property type="nucleotide sequence ID" value="NZ_RBXL01000001.1"/>
</dbReference>
<keyword evidence="3" id="KW-1185">Reference proteome</keyword>
<evidence type="ECO:0008006" key="4">
    <source>
        <dbReference type="Google" id="ProtNLM"/>
    </source>
</evidence>
<proteinExistence type="predicted"/>